<comment type="caution">
    <text evidence="2">The sequence shown here is derived from an EMBL/GenBank/DDBJ whole genome shotgun (WGS) entry which is preliminary data.</text>
</comment>
<keyword evidence="3" id="KW-1185">Reference proteome</keyword>
<evidence type="ECO:0000259" key="1">
    <source>
        <dbReference type="SMART" id="SM01117"/>
    </source>
</evidence>
<protein>
    <submittedName>
        <fullName evidence="2">Putative heme/steroid binding protein</fullName>
    </submittedName>
</protein>
<dbReference type="InterPro" id="IPR001199">
    <property type="entry name" value="Cyt_B5-like_heme/steroid-bd"/>
</dbReference>
<dbReference type="RefSeq" id="WP_184313243.1">
    <property type="nucleotide sequence ID" value="NZ_JACHEN010000043.1"/>
</dbReference>
<evidence type="ECO:0000313" key="3">
    <source>
        <dbReference type="Proteomes" id="UP000579281"/>
    </source>
</evidence>
<dbReference type="Gene3D" id="3.10.120.10">
    <property type="entry name" value="Cytochrome b5-like heme/steroid binding domain"/>
    <property type="match status" value="1"/>
</dbReference>
<feature type="domain" description="Cytochrome b5 heme-binding" evidence="1">
    <location>
        <begin position="69"/>
        <end position="140"/>
    </location>
</feature>
<dbReference type="SMART" id="SM01117">
    <property type="entry name" value="Cyt-b5"/>
    <property type="match status" value="1"/>
</dbReference>
<evidence type="ECO:0000313" key="2">
    <source>
        <dbReference type="EMBL" id="MBB6218615.1"/>
    </source>
</evidence>
<accession>A0A841L8M9</accession>
<reference evidence="2 3" key="1">
    <citation type="submission" date="2020-08" db="EMBL/GenBank/DDBJ databases">
        <title>Genomic Encyclopedia of Type Strains, Phase IV (KMG-IV): sequencing the most valuable type-strain genomes for metagenomic binning, comparative biology and taxonomic classification.</title>
        <authorList>
            <person name="Goeker M."/>
        </authorList>
    </citation>
    <scope>NUCLEOTIDE SEQUENCE [LARGE SCALE GENOMIC DNA]</scope>
    <source>
        <strain evidence="2 3">DSM 103526</strain>
    </source>
</reference>
<gene>
    <name evidence="2" type="ORF">HNQ80_004789</name>
</gene>
<organism evidence="2 3">
    <name type="scientific">Anaerosolibacter carboniphilus</name>
    <dbReference type="NCBI Taxonomy" id="1417629"/>
    <lineage>
        <taxon>Bacteria</taxon>
        <taxon>Bacillati</taxon>
        <taxon>Bacillota</taxon>
        <taxon>Clostridia</taxon>
        <taxon>Peptostreptococcales</taxon>
        <taxon>Thermotaleaceae</taxon>
        <taxon>Anaerosolibacter</taxon>
    </lineage>
</organism>
<dbReference type="AlphaFoldDB" id="A0A841L8M9"/>
<sequence length="141" mass="16383">MLHPYYYLPYPSYIHWYTPWNDGWMPCDYCHPYQRMHCQNLYQHRDRQMFQDHDTYSSYPSRQIPQKEFTLSELAIYDGSGGNPAYVAVNDIVYDVGNEATWGGGTHFGLYAGKDLTTQFKGCHGMESILNKLPKVGILKA</sequence>
<proteinExistence type="predicted"/>
<dbReference type="Pfam" id="PF00173">
    <property type="entry name" value="Cyt-b5"/>
    <property type="match status" value="1"/>
</dbReference>
<dbReference type="EMBL" id="JACHEN010000043">
    <property type="protein sequence ID" value="MBB6218615.1"/>
    <property type="molecule type" value="Genomic_DNA"/>
</dbReference>
<dbReference type="SUPFAM" id="SSF55856">
    <property type="entry name" value="Cytochrome b5-like heme/steroid binding domain"/>
    <property type="match status" value="1"/>
</dbReference>
<dbReference type="InterPro" id="IPR036400">
    <property type="entry name" value="Cyt_B5-like_heme/steroid_sf"/>
</dbReference>
<name>A0A841L8M9_9FIRM</name>
<dbReference type="Proteomes" id="UP000579281">
    <property type="component" value="Unassembled WGS sequence"/>
</dbReference>